<feature type="domain" description="Peptidase S49" evidence="6">
    <location>
        <begin position="101"/>
        <end position="252"/>
    </location>
</feature>
<dbReference type="Gene3D" id="3.90.226.10">
    <property type="entry name" value="2-enoyl-CoA Hydratase, Chain A, domain 1"/>
    <property type="match status" value="1"/>
</dbReference>
<dbReference type="InterPro" id="IPR004635">
    <property type="entry name" value="Pept_S49_SppA"/>
</dbReference>
<dbReference type="InterPro" id="IPR047272">
    <property type="entry name" value="S49_SppA_C"/>
</dbReference>
<dbReference type="RefSeq" id="WP_152214258.1">
    <property type="nucleotide sequence ID" value="NZ_WESC01000001.1"/>
</dbReference>
<dbReference type="InterPro" id="IPR029045">
    <property type="entry name" value="ClpP/crotonase-like_dom_sf"/>
</dbReference>
<keyword evidence="5" id="KW-1133">Transmembrane helix</keyword>
<reference evidence="7 8" key="1">
    <citation type="submission" date="2019-09" db="EMBL/GenBank/DDBJ databases">
        <title>Parvibaculum sedimenti sp. nov., isolated from sediment.</title>
        <authorList>
            <person name="Wang Y."/>
        </authorList>
    </citation>
    <scope>NUCLEOTIDE SEQUENCE [LARGE SCALE GENOMIC DNA]</scope>
    <source>
        <strain evidence="7 8">HXT-9</strain>
    </source>
</reference>
<evidence type="ECO:0000259" key="6">
    <source>
        <dbReference type="Pfam" id="PF01343"/>
    </source>
</evidence>
<keyword evidence="5" id="KW-0812">Transmembrane</keyword>
<evidence type="ECO:0000313" key="7">
    <source>
        <dbReference type="EMBL" id="KAB7742705.1"/>
    </source>
</evidence>
<dbReference type="PANTHER" id="PTHR42987">
    <property type="entry name" value="PEPTIDASE S49"/>
    <property type="match status" value="1"/>
</dbReference>
<evidence type="ECO:0000256" key="5">
    <source>
        <dbReference type="SAM" id="Phobius"/>
    </source>
</evidence>
<dbReference type="NCBIfam" id="TIGR00706">
    <property type="entry name" value="SppA_dom"/>
    <property type="match status" value="1"/>
</dbReference>
<evidence type="ECO:0000256" key="2">
    <source>
        <dbReference type="ARBA" id="ARBA00022670"/>
    </source>
</evidence>
<dbReference type="GO" id="GO:0006508">
    <property type="term" value="P:proteolysis"/>
    <property type="evidence" value="ECO:0007669"/>
    <property type="project" value="UniProtKB-KW"/>
</dbReference>
<keyword evidence="8" id="KW-1185">Reference proteome</keyword>
<evidence type="ECO:0000256" key="4">
    <source>
        <dbReference type="ARBA" id="ARBA00022825"/>
    </source>
</evidence>
<comment type="similarity">
    <text evidence="1">Belongs to the peptidase S49 family.</text>
</comment>
<dbReference type="Pfam" id="PF01343">
    <property type="entry name" value="Peptidase_S49"/>
    <property type="match status" value="1"/>
</dbReference>
<dbReference type="SUPFAM" id="SSF52096">
    <property type="entry name" value="ClpP/crotonase"/>
    <property type="match status" value="1"/>
</dbReference>
<organism evidence="7 8">
    <name type="scientific">Parvibaculum sedimenti</name>
    <dbReference type="NCBI Taxonomy" id="2608632"/>
    <lineage>
        <taxon>Bacteria</taxon>
        <taxon>Pseudomonadati</taxon>
        <taxon>Pseudomonadota</taxon>
        <taxon>Alphaproteobacteria</taxon>
        <taxon>Hyphomicrobiales</taxon>
        <taxon>Parvibaculaceae</taxon>
        <taxon>Parvibaculum</taxon>
    </lineage>
</organism>
<gene>
    <name evidence="7" type="primary">sppA</name>
    <name evidence="7" type="ORF">F2P47_00805</name>
</gene>
<dbReference type="CDD" id="cd07023">
    <property type="entry name" value="S49_Sppa_N_C"/>
    <property type="match status" value="1"/>
</dbReference>
<sequence>MSFDADAITDRRRLKRRLFFWRFAAVVAVAVAILAAIGTTRFHHTQIARVEITGIITDDRDMQKLLKELGDDRAVKAVILSIDSPGGTTTGAEALYIGVRQLAAKKPVVATLGTVAASGGYIAALSADHIVARGNTLTGSIGVLFEWPQFAGLMEKLGIEVQSVKSAPLKAEPAPYHKPSPEALAATRDLVVSSYDWFLGLVQERRKLDAATAKKLGDGRVYTGWQAVQNKLVDEIGGEDEAVKWLTTMRKVPTGLPVEDWAPEREDEGYGSFAGQAAGTALAAGIEALAGKTLQTKRLTLDGLTSVWHPDAR</sequence>
<keyword evidence="4" id="KW-0720">Serine protease</keyword>
<dbReference type="GO" id="GO:0008236">
    <property type="term" value="F:serine-type peptidase activity"/>
    <property type="evidence" value="ECO:0007669"/>
    <property type="project" value="UniProtKB-KW"/>
</dbReference>
<dbReference type="InterPro" id="IPR002142">
    <property type="entry name" value="Peptidase_S49"/>
</dbReference>
<dbReference type="Proteomes" id="UP000468901">
    <property type="component" value="Unassembled WGS sequence"/>
</dbReference>
<keyword evidence="2" id="KW-0645">Protease</keyword>
<comment type="caution">
    <text evidence="7">The sequence shown here is derived from an EMBL/GenBank/DDBJ whole genome shotgun (WGS) entry which is preliminary data.</text>
</comment>
<evidence type="ECO:0000256" key="3">
    <source>
        <dbReference type="ARBA" id="ARBA00022801"/>
    </source>
</evidence>
<proteinExistence type="inferred from homology"/>
<name>A0A6N6VPD7_9HYPH</name>
<accession>A0A6N6VPD7</accession>
<feature type="transmembrane region" description="Helical" evidence="5">
    <location>
        <begin position="19"/>
        <end position="38"/>
    </location>
</feature>
<keyword evidence="5" id="KW-0472">Membrane</keyword>
<dbReference type="AlphaFoldDB" id="A0A6N6VPD7"/>
<keyword evidence="3" id="KW-0378">Hydrolase</keyword>
<dbReference type="EMBL" id="WESC01000001">
    <property type="protein sequence ID" value="KAB7742705.1"/>
    <property type="molecule type" value="Genomic_DNA"/>
</dbReference>
<evidence type="ECO:0000313" key="8">
    <source>
        <dbReference type="Proteomes" id="UP000468901"/>
    </source>
</evidence>
<evidence type="ECO:0000256" key="1">
    <source>
        <dbReference type="ARBA" id="ARBA00008683"/>
    </source>
</evidence>
<dbReference type="PANTHER" id="PTHR42987:SF6">
    <property type="entry name" value="PROTEINASE IV"/>
    <property type="match status" value="1"/>
</dbReference>
<protein>
    <submittedName>
        <fullName evidence="7">Signal peptide peptidase SppA</fullName>
    </submittedName>
</protein>
<dbReference type="Gene3D" id="6.20.330.10">
    <property type="match status" value="1"/>
</dbReference>